<accession>A0A4S4BGN1</accession>
<dbReference type="Pfam" id="PF05598">
    <property type="entry name" value="DUF772"/>
    <property type="match status" value="1"/>
</dbReference>
<gene>
    <name evidence="3" type="ORF">E6C55_33270</name>
</gene>
<reference evidence="3 4" key="1">
    <citation type="submission" date="2019-04" db="EMBL/GenBank/DDBJ databases">
        <title>Cohnella sp. nov. isolated from preserved vegetables.</title>
        <authorList>
            <person name="Lin S.-Y."/>
            <person name="Hung M.-H."/>
            <person name="Young C.-C."/>
        </authorList>
    </citation>
    <scope>NUCLEOTIDE SEQUENCE [LARGE SCALE GENOMIC DNA]</scope>
    <source>
        <strain evidence="3 4">CC-MHH1044</strain>
    </source>
</reference>
<feature type="non-terminal residue" evidence="3">
    <location>
        <position position="1"/>
    </location>
</feature>
<dbReference type="InterPro" id="IPR008490">
    <property type="entry name" value="Transposase_InsH_N"/>
</dbReference>
<evidence type="ECO:0000313" key="3">
    <source>
        <dbReference type="EMBL" id="THF72296.1"/>
    </source>
</evidence>
<organism evidence="3 4">
    <name type="scientific">Cohnella fermenti</name>
    <dbReference type="NCBI Taxonomy" id="2565925"/>
    <lineage>
        <taxon>Bacteria</taxon>
        <taxon>Bacillati</taxon>
        <taxon>Bacillota</taxon>
        <taxon>Bacilli</taxon>
        <taxon>Bacillales</taxon>
        <taxon>Paenibacillaceae</taxon>
        <taxon>Cohnella</taxon>
    </lineage>
</organism>
<dbReference type="PANTHER" id="PTHR35604">
    <property type="entry name" value="TRANSPOSASE INSH FOR INSERTION SEQUENCE ELEMENT IS5A-RELATED"/>
    <property type="match status" value="1"/>
</dbReference>
<sequence length="227" mass="26475">LVPEDHLLRLIDMHIDFSFITEKTRPFYTSTTGRPPIPPIRLFKMMLIGYLYGIRSERQLEIEINLNVAYRWFLGLGLYERVPDHSTISYNRNERFKDSDLFQEIFDELVRVAIHHRLVAGRVLLTDATHIRANANNNRYTMQVVNETPQAYLTELEKAIDEDRALHGKKPLPPAKEREEKTRKTSVTDPESGFMKRIGKPEGFHFLEHRTVDHKFGIITDAYITPG</sequence>
<dbReference type="RefSeq" id="WP_136374121.1">
    <property type="nucleotide sequence ID" value="NZ_SSOB01000119.1"/>
</dbReference>
<evidence type="ECO:0000256" key="1">
    <source>
        <dbReference type="SAM" id="MobiDB-lite"/>
    </source>
</evidence>
<comment type="caution">
    <text evidence="3">The sequence shown here is derived from an EMBL/GenBank/DDBJ whole genome shotgun (WGS) entry which is preliminary data.</text>
</comment>
<evidence type="ECO:0000259" key="2">
    <source>
        <dbReference type="Pfam" id="PF05598"/>
    </source>
</evidence>
<evidence type="ECO:0000313" key="4">
    <source>
        <dbReference type="Proteomes" id="UP000310636"/>
    </source>
</evidence>
<dbReference type="AlphaFoldDB" id="A0A4S4BGN1"/>
<dbReference type="EMBL" id="SSOB01000119">
    <property type="protein sequence ID" value="THF72296.1"/>
    <property type="molecule type" value="Genomic_DNA"/>
</dbReference>
<feature type="domain" description="Transposase InsH N-terminal" evidence="2">
    <location>
        <begin position="2"/>
        <end position="93"/>
    </location>
</feature>
<feature type="non-terminal residue" evidence="3">
    <location>
        <position position="227"/>
    </location>
</feature>
<protein>
    <submittedName>
        <fullName evidence="3">Transposase</fullName>
    </submittedName>
</protein>
<keyword evidence="4" id="KW-1185">Reference proteome</keyword>
<dbReference type="Proteomes" id="UP000310636">
    <property type="component" value="Unassembled WGS sequence"/>
</dbReference>
<feature type="region of interest" description="Disordered" evidence="1">
    <location>
        <begin position="163"/>
        <end position="194"/>
    </location>
</feature>
<proteinExistence type="predicted"/>
<name>A0A4S4BGN1_9BACL</name>
<dbReference type="PANTHER" id="PTHR35604:SF2">
    <property type="entry name" value="TRANSPOSASE INSH FOR INSERTION SEQUENCE ELEMENT IS5A-RELATED"/>
    <property type="match status" value="1"/>
</dbReference>
<dbReference type="OrthoDB" id="9789070at2"/>